<dbReference type="EMBL" id="CP054051">
    <property type="protein sequence ID" value="QKJ26827.1"/>
    <property type="molecule type" value="Genomic_DNA"/>
</dbReference>
<dbReference type="RefSeq" id="WP_024775387.1">
    <property type="nucleotide sequence ID" value="NZ_CP054051.1"/>
</dbReference>
<dbReference type="AlphaFoldDB" id="A0A7L5JNS9"/>
<dbReference type="KEGG" id="acib:ACBT_0907"/>
<reference evidence="1 2" key="1">
    <citation type="submission" date="2020-05" db="EMBL/GenBank/DDBJ databases">
        <title>Complete genome sequencing of Campylobacter and Arcobacter type strains.</title>
        <authorList>
            <person name="Miller W.G."/>
            <person name="Yee E."/>
        </authorList>
    </citation>
    <scope>NUCLEOTIDE SEQUENCE [LARGE SCALE GENOMIC DNA]</scope>
    <source>
        <strain evidence="1 2">LMG 21996</strain>
    </source>
</reference>
<name>A0A7L5JNS9_9BACT</name>
<gene>
    <name evidence="1" type="ORF">ACBT_0907</name>
</gene>
<evidence type="ECO:0000313" key="2">
    <source>
        <dbReference type="Proteomes" id="UP000509513"/>
    </source>
</evidence>
<sequence>MFGALFEGLKFAFKKVTKLSIPYFSLEENDLRFKITSDYSFKYPISNIETKTRHDAYVLDAYTLKTKEIYIEYIHTYSDATWNGQAFGHFLSLLKENIGAKRFELIDNYEFSHYQFQTYFVDGSYYLNVVYLYEMNKDIFVIDKKYSLFQALLKNFKKDYKFSFEEKFNLDLDFNFSLVKKNSINNYFRVTSS</sequence>
<organism evidence="1 2">
    <name type="scientific">Aliarcobacter cibarius</name>
    <dbReference type="NCBI Taxonomy" id="255507"/>
    <lineage>
        <taxon>Bacteria</taxon>
        <taxon>Pseudomonadati</taxon>
        <taxon>Campylobacterota</taxon>
        <taxon>Epsilonproteobacteria</taxon>
        <taxon>Campylobacterales</taxon>
        <taxon>Arcobacteraceae</taxon>
        <taxon>Aliarcobacter</taxon>
    </lineage>
</organism>
<evidence type="ECO:0000313" key="1">
    <source>
        <dbReference type="EMBL" id="QKJ26827.1"/>
    </source>
</evidence>
<protein>
    <submittedName>
        <fullName evidence="1">Uncharacterized protein</fullName>
    </submittedName>
</protein>
<proteinExistence type="predicted"/>
<dbReference type="Proteomes" id="UP000509513">
    <property type="component" value="Chromosome"/>
</dbReference>
<accession>A0A7L5JNS9</accession>